<accession>A0ABN8X4F0</accession>
<feature type="signal peptide" evidence="1">
    <location>
        <begin position="1"/>
        <end position="21"/>
    </location>
</feature>
<dbReference type="PANTHER" id="PTHR34606">
    <property type="entry name" value="BON DOMAIN-CONTAINING PROTEIN"/>
    <property type="match status" value="1"/>
</dbReference>
<dbReference type="EMBL" id="OX458333">
    <property type="protein sequence ID" value="CAI8814480.1"/>
    <property type="molecule type" value="Genomic_DNA"/>
</dbReference>
<proteinExistence type="predicted"/>
<evidence type="ECO:0000259" key="2">
    <source>
        <dbReference type="PROSITE" id="PS50914"/>
    </source>
</evidence>
<keyword evidence="4" id="KW-1185">Reference proteome</keyword>
<feature type="domain" description="BON" evidence="2">
    <location>
        <begin position="45"/>
        <end position="113"/>
    </location>
</feature>
<organism evidence="3 4">
    <name type="scientific">Methylocaldum szegediense</name>
    <dbReference type="NCBI Taxonomy" id="73780"/>
    <lineage>
        <taxon>Bacteria</taxon>
        <taxon>Pseudomonadati</taxon>
        <taxon>Pseudomonadota</taxon>
        <taxon>Gammaproteobacteria</taxon>
        <taxon>Methylococcales</taxon>
        <taxon>Methylococcaceae</taxon>
        <taxon>Methylocaldum</taxon>
    </lineage>
</organism>
<dbReference type="RefSeq" id="WP_051331355.1">
    <property type="nucleotide sequence ID" value="NZ_OX458333.1"/>
</dbReference>
<reference evidence="3 4" key="1">
    <citation type="submission" date="2023-03" db="EMBL/GenBank/DDBJ databases">
        <authorList>
            <person name="Pearce D."/>
        </authorList>
    </citation>
    <scope>NUCLEOTIDE SEQUENCE [LARGE SCALE GENOMIC DNA]</scope>
    <source>
        <strain evidence="3">Msz</strain>
    </source>
</reference>
<dbReference type="PANTHER" id="PTHR34606:SF15">
    <property type="entry name" value="BON DOMAIN-CONTAINING PROTEIN"/>
    <property type="match status" value="1"/>
</dbReference>
<protein>
    <submittedName>
        <fullName evidence="3">Hyperosmotically inducible periplasmic protein</fullName>
    </submittedName>
</protein>
<sequence>MITRKSVLTSLVAICTGGYFGAELIAAPDDPLEAVLAETTGGYMSDTAITAKVKSALLADQTTSGFAIQVQTKDGVVQLSGFVDSAAEKERAAEIASGIEGVKDVKNDIRVGGTGTP</sequence>
<keyword evidence="1" id="KW-0732">Signal</keyword>
<evidence type="ECO:0000313" key="4">
    <source>
        <dbReference type="Proteomes" id="UP001162030"/>
    </source>
</evidence>
<dbReference type="Gene3D" id="3.30.1340.30">
    <property type="match status" value="1"/>
</dbReference>
<dbReference type="Pfam" id="PF04972">
    <property type="entry name" value="BON"/>
    <property type="match status" value="1"/>
</dbReference>
<evidence type="ECO:0000256" key="1">
    <source>
        <dbReference type="SAM" id="SignalP"/>
    </source>
</evidence>
<feature type="chain" id="PRO_5046100581" evidence="1">
    <location>
        <begin position="22"/>
        <end position="117"/>
    </location>
</feature>
<dbReference type="PROSITE" id="PS50914">
    <property type="entry name" value="BON"/>
    <property type="match status" value="1"/>
</dbReference>
<name>A0ABN8X4F0_9GAMM</name>
<dbReference type="SMART" id="SM00749">
    <property type="entry name" value="BON"/>
    <property type="match status" value="1"/>
</dbReference>
<dbReference type="Proteomes" id="UP001162030">
    <property type="component" value="Chromosome"/>
</dbReference>
<dbReference type="InterPro" id="IPR007055">
    <property type="entry name" value="BON_dom"/>
</dbReference>
<evidence type="ECO:0000313" key="3">
    <source>
        <dbReference type="EMBL" id="CAI8814480.1"/>
    </source>
</evidence>
<gene>
    <name evidence="3" type="ORF">MSZNOR_1841</name>
</gene>
<dbReference type="InterPro" id="IPR014004">
    <property type="entry name" value="Transpt-assoc_nodulatn_dom_bac"/>
</dbReference>
<dbReference type="InterPro" id="IPR051686">
    <property type="entry name" value="Lipoprotein_DolP"/>
</dbReference>